<dbReference type="AlphaFoldDB" id="A0AAE0S4L3"/>
<sequence length="70" mass="8354">MEQERYPHHCQPKRNTPSQLEGKIKTPFITTNLEEKHPHNRSQLTNIKTPFTTTKLKEPHRHNRSQVTTR</sequence>
<proteinExistence type="predicted"/>
<dbReference type="EMBL" id="JAEAOA010000324">
    <property type="protein sequence ID" value="KAK3585093.1"/>
    <property type="molecule type" value="Genomic_DNA"/>
</dbReference>
<name>A0AAE0S4L3_9BIVA</name>
<evidence type="ECO:0000256" key="1">
    <source>
        <dbReference type="SAM" id="MobiDB-lite"/>
    </source>
</evidence>
<reference evidence="2" key="1">
    <citation type="journal article" date="2021" name="Genome Biol. Evol.">
        <title>A High-Quality Reference Genome for a Parasitic Bivalve with Doubly Uniparental Inheritance (Bivalvia: Unionida).</title>
        <authorList>
            <person name="Smith C.H."/>
        </authorList>
    </citation>
    <scope>NUCLEOTIDE SEQUENCE</scope>
    <source>
        <strain evidence="2">CHS0354</strain>
    </source>
</reference>
<evidence type="ECO:0000313" key="2">
    <source>
        <dbReference type="EMBL" id="KAK3585093.1"/>
    </source>
</evidence>
<evidence type="ECO:0000313" key="3">
    <source>
        <dbReference type="Proteomes" id="UP001195483"/>
    </source>
</evidence>
<reference evidence="2" key="3">
    <citation type="submission" date="2023-05" db="EMBL/GenBank/DDBJ databases">
        <authorList>
            <person name="Smith C.H."/>
        </authorList>
    </citation>
    <scope>NUCLEOTIDE SEQUENCE</scope>
    <source>
        <strain evidence="2">CHS0354</strain>
        <tissue evidence="2">Mantle</tissue>
    </source>
</reference>
<dbReference type="Proteomes" id="UP001195483">
    <property type="component" value="Unassembled WGS sequence"/>
</dbReference>
<keyword evidence="3" id="KW-1185">Reference proteome</keyword>
<accession>A0AAE0S4L3</accession>
<gene>
    <name evidence="2" type="ORF">CHS0354_004284</name>
</gene>
<feature type="compositionally biased region" description="Polar residues" evidence="1">
    <location>
        <begin position="41"/>
        <end position="54"/>
    </location>
</feature>
<organism evidence="2 3">
    <name type="scientific">Potamilus streckersoni</name>
    <dbReference type="NCBI Taxonomy" id="2493646"/>
    <lineage>
        <taxon>Eukaryota</taxon>
        <taxon>Metazoa</taxon>
        <taxon>Spiralia</taxon>
        <taxon>Lophotrochozoa</taxon>
        <taxon>Mollusca</taxon>
        <taxon>Bivalvia</taxon>
        <taxon>Autobranchia</taxon>
        <taxon>Heteroconchia</taxon>
        <taxon>Palaeoheterodonta</taxon>
        <taxon>Unionida</taxon>
        <taxon>Unionoidea</taxon>
        <taxon>Unionidae</taxon>
        <taxon>Ambleminae</taxon>
        <taxon>Lampsilini</taxon>
        <taxon>Potamilus</taxon>
    </lineage>
</organism>
<feature type="region of interest" description="Disordered" evidence="1">
    <location>
        <begin position="1"/>
        <end position="23"/>
    </location>
</feature>
<protein>
    <submittedName>
        <fullName evidence="2">Uncharacterized protein</fullName>
    </submittedName>
</protein>
<feature type="region of interest" description="Disordered" evidence="1">
    <location>
        <begin position="35"/>
        <end position="70"/>
    </location>
</feature>
<comment type="caution">
    <text evidence="2">The sequence shown here is derived from an EMBL/GenBank/DDBJ whole genome shotgun (WGS) entry which is preliminary data.</text>
</comment>
<reference evidence="2" key="2">
    <citation type="journal article" date="2021" name="Genome Biol. Evol.">
        <title>Developing a high-quality reference genome for a parasitic bivalve with doubly uniparental inheritance (Bivalvia: Unionida).</title>
        <authorList>
            <person name="Smith C.H."/>
        </authorList>
    </citation>
    <scope>NUCLEOTIDE SEQUENCE</scope>
    <source>
        <strain evidence="2">CHS0354</strain>
        <tissue evidence="2">Mantle</tissue>
    </source>
</reference>